<keyword evidence="3 7" id="KW-0812">Transmembrane</keyword>
<protein>
    <submittedName>
        <fullName evidence="9">Chain-length determining protein</fullName>
    </submittedName>
</protein>
<dbReference type="RefSeq" id="WP_075640533.1">
    <property type="nucleotide sequence ID" value="NZ_MKIM01000028.1"/>
</dbReference>
<feature type="transmembrane region" description="Helical" evidence="7">
    <location>
        <begin position="30"/>
        <end position="48"/>
    </location>
</feature>
<dbReference type="InterPro" id="IPR050445">
    <property type="entry name" value="Bact_polysacc_biosynth/exp"/>
</dbReference>
<sequence length="741" mass="79777">MTGQPGTSPQDVDIDLLQLFRAVWQRKGRIALATCLMAGVAFVGASMIKPTYRAETSVLIEPRAPNYDAENAKSASSEPVLDDLNIVSQVQLFRSADLIRQVVKDLKLYELPEFDPDLHPSALSDLLVMLHLKKNPLDLAPEDRVIQTFLSKLQVYQVEKSRVIGIEFSSKDPKLAAAIPNEMVKVYLDLQSGAKLDSNQDAAKWLEPEIANLRKKVSEAEKKVADYRRQADLLPTGEGSTLASTELNNIATELSRVRAERASAEARAQNARAAMRAGKPTDNLDIVMASPAVQQLKQSEASVQAQISDLSTSLLDGHPRIKALKAQLASLRAQIAQETSKVVSSLEADANVAKMREADLVKQLNATKAQSAEAGDRQVGLNALEREAAAQRQLLETYLARYREATSRMDRNATPADARVISKASEPGSPNFPKVLTITIVAGVATLVLSIIITMFAELFSGRALKPVGPVEPLGGHDPSPRARRLDRDEPEFAPVDPQPKPKAQSVAQARAAFSAHEVQTEALEETHSPLDESVAATPEQVAADSEFSIASVARYLTRNGISKAVAISPSGDDGSTATVMLARAIAKAGRTVILIDMTGSGCPTALMAESKDLPGVTDLVCGDVAFGETIHADQSSDAHIMPKGNADIRQALRGMDRLSMVIEALADVYDLVMIECGPASAENVSHLCRAQEHEIILSAPQPDRQQLSEIMATFEAVGYTDLVLMSETASPPDGEDRDAA</sequence>
<proteinExistence type="predicted"/>
<dbReference type="Gene3D" id="3.40.50.300">
    <property type="entry name" value="P-loop containing nucleotide triphosphate hydrolases"/>
    <property type="match status" value="1"/>
</dbReference>
<dbReference type="Proteomes" id="UP000186894">
    <property type="component" value="Unassembled WGS sequence"/>
</dbReference>
<gene>
    <name evidence="9" type="ORF">BJF95_20000</name>
</gene>
<evidence type="ECO:0000259" key="8">
    <source>
        <dbReference type="Pfam" id="PF02706"/>
    </source>
</evidence>
<feature type="coiled-coil region" evidence="6">
    <location>
        <begin position="210"/>
        <end position="274"/>
    </location>
</feature>
<organism evidence="9 10">
    <name type="scientific">Rhizobium oryziradicis</name>
    <dbReference type="NCBI Taxonomy" id="1867956"/>
    <lineage>
        <taxon>Bacteria</taxon>
        <taxon>Pseudomonadati</taxon>
        <taxon>Pseudomonadota</taxon>
        <taxon>Alphaproteobacteria</taxon>
        <taxon>Hyphomicrobiales</taxon>
        <taxon>Rhizobiaceae</taxon>
        <taxon>Rhizobium/Agrobacterium group</taxon>
        <taxon>Rhizobium</taxon>
    </lineage>
</organism>
<evidence type="ECO:0000313" key="9">
    <source>
        <dbReference type="EMBL" id="OLP43202.1"/>
    </source>
</evidence>
<comment type="caution">
    <text evidence="9">The sequence shown here is derived from an EMBL/GenBank/DDBJ whole genome shotgun (WGS) entry which is preliminary data.</text>
</comment>
<reference evidence="9 10" key="1">
    <citation type="submission" date="2016-09" db="EMBL/GenBank/DDBJ databases">
        <title>Rhizobium oryziradicis sp. nov., isolated from the root of rice.</title>
        <authorList>
            <person name="Zhao J."/>
            <person name="Zhang X."/>
        </authorList>
    </citation>
    <scope>NUCLEOTIDE SEQUENCE [LARGE SCALE GENOMIC DNA]</scope>
    <source>
        <strain evidence="9 10">N19</strain>
    </source>
</reference>
<evidence type="ECO:0000256" key="1">
    <source>
        <dbReference type="ARBA" id="ARBA00004651"/>
    </source>
</evidence>
<evidence type="ECO:0000256" key="7">
    <source>
        <dbReference type="SAM" id="Phobius"/>
    </source>
</evidence>
<dbReference type="EMBL" id="MKIM01000028">
    <property type="protein sequence ID" value="OLP43202.1"/>
    <property type="molecule type" value="Genomic_DNA"/>
</dbReference>
<evidence type="ECO:0000256" key="3">
    <source>
        <dbReference type="ARBA" id="ARBA00022692"/>
    </source>
</evidence>
<dbReference type="AlphaFoldDB" id="A0A1Q8ZMV4"/>
<feature type="domain" description="Polysaccharide chain length determinant N-terminal" evidence="8">
    <location>
        <begin position="13"/>
        <end position="106"/>
    </location>
</feature>
<keyword evidence="10" id="KW-1185">Reference proteome</keyword>
<dbReference type="OrthoDB" id="7786248at2"/>
<evidence type="ECO:0000256" key="6">
    <source>
        <dbReference type="SAM" id="Coils"/>
    </source>
</evidence>
<feature type="transmembrane region" description="Helical" evidence="7">
    <location>
        <begin position="435"/>
        <end position="457"/>
    </location>
</feature>
<comment type="subcellular location">
    <subcellularLocation>
        <location evidence="1">Cell membrane</location>
        <topology evidence="1">Multi-pass membrane protein</topology>
    </subcellularLocation>
</comment>
<evidence type="ECO:0000313" key="10">
    <source>
        <dbReference type="Proteomes" id="UP000186894"/>
    </source>
</evidence>
<evidence type="ECO:0000256" key="5">
    <source>
        <dbReference type="ARBA" id="ARBA00023136"/>
    </source>
</evidence>
<dbReference type="InterPro" id="IPR003856">
    <property type="entry name" value="LPS_length_determ_N"/>
</dbReference>
<evidence type="ECO:0000256" key="4">
    <source>
        <dbReference type="ARBA" id="ARBA00022989"/>
    </source>
</evidence>
<name>A0A1Q8ZMV4_9HYPH</name>
<dbReference type="GO" id="GO:0005886">
    <property type="term" value="C:plasma membrane"/>
    <property type="evidence" value="ECO:0007669"/>
    <property type="project" value="UniProtKB-SubCell"/>
</dbReference>
<dbReference type="SUPFAM" id="SSF52540">
    <property type="entry name" value="P-loop containing nucleoside triphosphate hydrolases"/>
    <property type="match status" value="1"/>
</dbReference>
<keyword evidence="4 7" id="KW-1133">Transmembrane helix</keyword>
<dbReference type="Gene3D" id="1.20.1600.10">
    <property type="entry name" value="Outer membrane efflux proteins (OEP)"/>
    <property type="match status" value="1"/>
</dbReference>
<evidence type="ECO:0000256" key="2">
    <source>
        <dbReference type="ARBA" id="ARBA00022475"/>
    </source>
</evidence>
<keyword evidence="5 7" id="KW-0472">Membrane</keyword>
<accession>A0A1Q8ZMV4</accession>
<dbReference type="Pfam" id="PF02706">
    <property type="entry name" value="Wzz"/>
    <property type="match status" value="1"/>
</dbReference>
<dbReference type="PANTHER" id="PTHR32309">
    <property type="entry name" value="TYROSINE-PROTEIN KINASE"/>
    <property type="match status" value="1"/>
</dbReference>
<dbReference type="STRING" id="1867956.BJF95_20000"/>
<dbReference type="GO" id="GO:0004713">
    <property type="term" value="F:protein tyrosine kinase activity"/>
    <property type="evidence" value="ECO:0007669"/>
    <property type="project" value="TreeGrafter"/>
</dbReference>
<keyword evidence="2" id="KW-1003">Cell membrane</keyword>
<keyword evidence="6" id="KW-0175">Coiled coil</keyword>
<dbReference type="PANTHER" id="PTHR32309:SF13">
    <property type="entry name" value="FERRIC ENTEROBACTIN TRANSPORT PROTEIN FEPE"/>
    <property type="match status" value="1"/>
</dbReference>
<dbReference type="InterPro" id="IPR027417">
    <property type="entry name" value="P-loop_NTPase"/>
</dbReference>